<evidence type="ECO:0000313" key="3">
    <source>
        <dbReference type="Proteomes" id="UP000224401"/>
    </source>
</evidence>
<feature type="region of interest" description="Disordered" evidence="1">
    <location>
        <begin position="51"/>
        <end position="83"/>
    </location>
</feature>
<dbReference type="EMBL" id="KY606587">
    <property type="protein sequence ID" value="ARB06106.1"/>
    <property type="molecule type" value="Genomic_DNA"/>
</dbReference>
<evidence type="ECO:0000313" key="2">
    <source>
        <dbReference type="EMBL" id="ARB06106.1"/>
    </source>
</evidence>
<accession>A0A1V0DY67</accession>
<organism evidence="2 3">
    <name type="scientific">Dinoroseobacter phage vB_DshS-R5C</name>
    <dbReference type="NCBI Taxonomy" id="1965368"/>
    <lineage>
        <taxon>Viruses</taxon>
        <taxon>Duplodnaviria</taxon>
        <taxon>Heunggongvirae</taxon>
        <taxon>Uroviricota</taxon>
        <taxon>Caudoviricetes</taxon>
        <taxon>Nanhaivirus</taxon>
        <taxon>Nanhaivirus D5C</taxon>
    </lineage>
</organism>
<gene>
    <name evidence="2" type="ORF">vBDshSR5C_52</name>
</gene>
<keyword evidence="3" id="KW-1185">Reference proteome</keyword>
<name>A0A1V0DY67_9CAUD</name>
<protein>
    <submittedName>
        <fullName evidence="2">Uncharacterized protein</fullName>
    </submittedName>
</protein>
<proteinExistence type="predicted"/>
<dbReference type="Proteomes" id="UP000224401">
    <property type="component" value="Segment"/>
</dbReference>
<evidence type="ECO:0000256" key="1">
    <source>
        <dbReference type="SAM" id="MobiDB-lite"/>
    </source>
</evidence>
<reference evidence="2 3" key="1">
    <citation type="submission" date="2017-02" db="EMBL/GenBank/DDBJ databases">
        <title>A novel roseosiphophage isolated from the oligotrophic South China Sea.</title>
        <authorList>
            <person name="Yang Y."/>
            <person name="Cai L."/>
            <person name="Zhang R."/>
        </authorList>
    </citation>
    <scope>NUCLEOTIDE SEQUENCE [LARGE SCALE GENOMIC DNA]</scope>
</reference>
<sequence length="83" mass="8583">MKNLQTYPVAKNGKFFGYADADQIAAAGGKLELFDENKAAKISTEAKIAESKAKQAAKSNEVKDAEAAGGADNGTPPKKGPAK</sequence>